<dbReference type="RefSeq" id="WP_377507837.1">
    <property type="nucleotide sequence ID" value="NZ_JBHSQS010000004.1"/>
</dbReference>
<keyword evidence="1" id="KW-0560">Oxidoreductase</keyword>
<evidence type="ECO:0008006" key="4">
    <source>
        <dbReference type="Google" id="ProtNLM"/>
    </source>
</evidence>
<evidence type="ECO:0000256" key="1">
    <source>
        <dbReference type="ARBA" id="ARBA00023002"/>
    </source>
</evidence>
<gene>
    <name evidence="2" type="ORF">ACFQGL_08240</name>
</gene>
<evidence type="ECO:0000313" key="2">
    <source>
        <dbReference type="EMBL" id="MFC5923330.1"/>
    </source>
</evidence>
<keyword evidence="3" id="KW-1185">Reference proteome</keyword>
<name>A0ABW1H0Y3_9ACTN</name>
<accession>A0ABW1H0Y3</accession>
<dbReference type="InterPro" id="IPR036291">
    <property type="entry name" value="NAD(P)-bd_dom_sf"/>
</dbReference>
<dbReference type="PANTHER" id="PTHR47534">
    <property type="entry name" value="YALI0E05731P"/>
    <property type="match status" value="1"/>
</dbReference>
<dbReference type="PANTHER" id="PTHR47534:SF3">
    <property type="entry name" value="ALCOHOL DEHYDROGENASE-LIKE C-TERMINAL DOMAIN-CONTAINING PROTEIN"/>
    <property type="match status" value="1"/>
</dbReference>
<proteinExistence type="predicted"/>
<dbReference type="SUPFAM" id="SSF51735">
    <property type="entry name" value="NAD(P)-binding Rossmann-fold domains"/>
    <property type="match status" value="1"/>
</dbReference>
<comment type="caution">
    <text evidence="2">The sequence shown here is derived from an EMBL/GenBank/DDBJ whole genome shotgun (WGS) entry which is preliminary data.</text>
</comment>
<dbReference type="Gene3D" id="3.40.50.720">
    <property type="entry name" value="NAD(P)-binding Rossmann-like Domain"/>
    <property type="match status" value="1"/>
</dbReference>
<organism evidence="2 3">
    <name type="scientific">Micromonospora vulcania</name>
    <dbReference type="NCBI Taxonomy" id="1441873"/>
    <lineage>
        <taxon>Bacteria</taxon>
        <taxon>Bacillati</taxon>
        <taxon>Actinomycetota</taxon>
        <taxon>Actinomycetes</taxon>
        <taxon>Micromonosporales</taxon>
        <taxon>Micromonosporaceae</taxon>
        <taxon>Micromonospora</taxon>
    </lineage>
</organism>
<reference evidence="3" key="1">
    <citation type="journal article" date="2019" name="Int. J. Syst. Evol. Microbiol.">
        <title>The Global Catalogue of Microorganisms (GCM) 10K type strain sequencing project: providing services to taxonomists for standard genome sequencing and annotation.</title>
        <authorList>
            <consortium name="The Broad Institute Genomics Platform"/>
            <consortium name="The Broad Institute Genome Sequencing Center for Infectious Disease"/>
            <person name="Wu L."/>
            <person name="Ma J."/>
        </authorList>
    </citation>
    <scope>NUCLEOTIDE SEQUENCE [LARGE SCALE GENOMIC DNA]</scope>
    <source>
        <strain evidence="3">CGMCC 4.7144</strain>
    </source>
</reference>
<dbReference type="InterPro" id="IPR052228">
    <property type="entry name" value="Sec_Metab_Biosynth_Oxidored"/>
</dbReference>
<sequence>MPAPRSGAMRPPRRNRDVQVQCEPVERLDLTGRRVVVVGGTNGLGRAIAAEALGRGASVTVVGRTFRDAPSDRLSFVQADLTTMRGAVAVGQKLPVEDCEILLFTNGIFAAKQREVTAEGVERDLAVSYLSRLAMLRELSGRLGSARADDSIQPRVFVMGSPGWGEVGTVDDLNSERHYGAMRAHGNTLAGNEALVIAGQGRFPGLAFFGLAPGVIRTGIRANVLGEGSATHRVVEALIGLLAPSARSYARHMVPLLFTPSLQGRSGDLFGRKGTPIRPSRGFDLKYAQRFLAESEALLDRALATHRD</sequence>
<dbReference type="EMBL" id="JBHSQS010000004">
    <property type="protein sequence ID" value="MFC5923330.1"/>
    <property type="molecule type" value="Genomic_DNA"/>
</dbReference>
<protein>
    <recommendedName>
        <fullName evidence="4">SDR family NAD(P)-dependent oxidoreductase</fullName>
    </recommendedName>
</protein>
<dbReference type="Proteomes" id="UP001596226">
    <property type="component" value="Unassembled WGS sequence"/>
</dbReference>
<evidence type="ECO:0000313" key="3">
    <source>
        <dbReference type="Proteomes" id="UP001596226"/>
    </source>
</evidence>